<accession>E2BRC7</accession>
<dbReference type="EMBL" id="GL449942">
    <property type="protein sequence ID" value="EFN81762.1"/>
    <property type="molecule type" value="Genomic_DNA"/>
</dbReference>
<evidence type="ECO:0000256" key="1">
    <source>
        <dbReference type="SAM" id="MobiDB-lite"/>
    </source>
</evidence>
<dbReference type="InParanoid" id="E2BRC7"/>
<keyword evidence="3" id="KW-1185">Reference proteome</keyword>
<sequence length="161" mass="18043">MYPRNSPTGESGRVAEEEEEEEEEGDEEVEDEEEEEKRGGDQGLCNERKGEKRGRKGDAYLCCGIYRGGQLQFVKPNRIDLRRGGPDRQESALTSSTTLPPSGNTRAKNERGESYGEISTVRKSARGERTWKITLAEIPNDKESVLSRCVSPIREALITHL</sequence>
<feature type="compositionally biased region" description="Acidic residues" evidence="1">
    <location>
        <begin position="16"/>
        <end position="35"/>
    </location>
</feature>
<feature type="compositionally biased region" description="Low complexity" evidence="1">
    <location>
        <begin position="93"/>
        <end position="102"/>
    </location>
</feature>
<feature type="region of interest" description="Disordered" evidence="1">
    <location>
        <begin position="1"/>
        <end position="54"/>
    </location>
</feature>
<evidence type="ECO:0000313" key="2">
    <source>
        <dbReference type="EMBL" id="EFN81762.1"/>
    </source>
</evidence>
<organism evidence="3">
    <name type="scientific">Harpegnathos saltator</name>
    <name type="common">Jerdon's jumping ant</name>
    <dbReference type="NCBI Taxonomy" id="610380"/>
    <lineage>
        <taxon>Eukaryota</taxon>
        <taxon>Metazoa</taxon>
        <taxon>Ecdysozoa</taxon>
        <taxon>Arthropoda</taxon>
        <taxon>Hexapoda</taxon>
        <taxon>Insecta</taxon>
        <taxon>Pterygota</taxon>
        <taxon>Neoptera</taxon>
        <taxon>Endopterygota</taxon>
        <taxon>Hymenoptera</taxon>
        <taxon>Apocrita</taxon>
        <taxon>Aculeata</taxon>
        <taxon>Formicoidea</taxon>
        <taxon>Formicidae</taxon>
        <taxon>Ponerinae</taxon>
        <taxon>Ponerini</taxon>
        <taxon>Harpegnathos</taxon>
    </lineage>
</organism>
<feature type="compositionally biased region" description="Basic and acidic residues" evidence="1">
    <location>
        <begin position="36"/>
        <end position="50"/>
    </location>
</feature>
<dbReference type="AlphaFoldDB" id="E2BRC7"/>
<protein>
    <submittedName>
        <fullName evidence="2">Uncharacterized protein</fullName>
    </submittedName>
</protein>
<name>E2BRC7_HARSA</name>
<feature type="region of interest" description="Disordered" evidence="1">
    <location>
        <begin position="80"/>
        <end position="117"/>
    </location>
</feature>
<proteinExistence type="predicted"/>
<gene>
    <name evidence="2" type="ORF">EAI_14258</name>
</gene>
<feature type="compositionally biased region" description="Basic and acidic residues" evidence="1">
    <location>
        <begin position="80"/>
        <end position="90"/>
    </location>
</feature>
<dbReference type="Proteomes" id="UP000008237">
    <property type="component" value="Unassembled WGS sequence"/>
</dbReference>
<reference evidence="2 3" key="1">
    <citation type="journal article" date="2010" name="Science">
        <title>Genomic comparison of the ants Camponotus floridanus and Harpegnathos saltator.</title>
        <authorList>
            <person name="Bonasio R."/>
            <person name="Zhang G."/>
            <person name="Ye C."/>
            <person name="Mutti N.S."/>
            <person name="Fang X."/>
            <person name="Qin N."/>
            <person name="Donahue G."/>
            <person name="Yang P."/>
            <person name="Li Q."/>
            <person name="Li C."/>
            <person name="Zhang P."/>
            <person name="Huang Z."/>
            <person name="Berger S.L."/>
            <person name="Reinberg D."/>
            <person name="Wang J."/>
            <person name="Liebig J."/>
        </authorList>
    </citation>
    <scope>NUCLEOTIDE SEQUENCE [LARGE SCALE GENOMIC DNA]</scope>
    <source>
        <strain evidence="2 3">R22 G/1</strain>
    </source>
</reference>
<evidence type="ECO:0000313" key="3">
    <source>
        <dbReference type="Proteomes" id="UP000008237"/>
    </source>
</evidence>